<evidence type="ECO:0000259" key="3">
    <source>
        <dbReference type="Pfam" id="PF19295"/>
    </source>
</evidence>
<dbReference type="InterPro" id="IPR037284">
    <property type="entry name" value="SUF_FeS_clus_asmbl_SufBD_sf"/>
</dbReference>
<evidence type="ECO:0000259" key="2">
    <source>
        <dbReference type="Pfam" id="PF01458"/>
    </source>
</evidence>
<evidence type="ECO:0000256" key="1">
    <source>
        <dbReference type="ARBA" id="ARBA00043967"/>
    </source>
</evidence>
<dbReference type="RefSeq" id="WP_132770579.1">
    <property type="nucleotide sequence ID" value="NZ_SMAB01000027.1"/>
</dbReference>
<sequence>MTVEMNVSFDKELITQLSQNKQEPKWMLEFRLKALEVYHQLPLPRLEKTKLDKWNIDQFIPFTDETLVGIGDLSEEIQNILEANTEDRSVLVQKNSKFVYKQLSKKLADKGVIYTDLDTALQEYPELVKKYFMKSVSFDKNKLLALHTALWSGGVFLYIPKHVEVEFPVQAIYLAAESGLLPHIIIVAEAYSSVTYVDHYFSENTTQNTVHNGVVEVYVGEGAKVRFATIHNFANGVYDYTHRHADVQRNGRIEWVIGEMNEGNTVSNNISILKEAGAEADSKLVFIGTGNQKTNFTSKIIHEGEHTNSQILSRGVMLDESTGIFNGITHMKKGAIKSNAEQAEKVLMLSEGARGDANPILLIDENDVMASHAASAGPVSREDIYYLMSRGIPKEEAERLIIHGFLTPVVSLIPIEGMQEKLEKVIERKLGK</sequence>
<dbReference type="NCBIfam" id="TIGR01981">
    <property type="entry name" value="sufD"/>
    <property type="match status" value="1"/>
</dbReference>
<organism evidence="4 5">
    <name type="scientific">Tepidibacillus fermentans</name>
    <dbReference type="NCBI Taxonomy" id="1281767"/>
    <lineage>
        <taxon>Bacteria</taxon>
        <taxon>Bacillati</taxon>
        <taxon>Bacillota</taxon>
        <taxon>Bacilli</taxon>
        <taxon>Bacillales</taxon>
        <taxon>Bacillaceae</taxon>
        <taxon>Tepidibacillus</taxon>
    </lineage>
</organism>
<dbReference type="Pfam" id="PF01458">
    <property type="entry name" value="SUFBD_core"/>
    <property type="match status" value="1"/>
</dbReference>
<dbReference type="InterPro" id="IPR045595">
    <property type="entry name" value="SufBD_N"/>
</dbReference>
<name>A0A4R3K6F9_9BACI</name>
<feature type="domain" description="SUF system FeS cluster assembly SufBD N-terminal" evidence="3">
    <location>
        <begin position="24"/>
        <end position="170"/>
    </location>
</feature>
<dbReference type="InterPro" id="IPR000825">
    <property type="entry name" value="SUF_FeS_clus_asmbl_SufBD_core"/>
</dbReference>
<comment type="similarity">
    <text evidence="1">Belongs to the iron-sulfur cluster assembly SufBD family.</text>
</comment>
<proteinExistence type="inferred from homology"/>
<reference evidence="4 5" key="1">
    <citation type="submission" date="2019-03" db="EMBL/GenBank/DDBJ databases">
        <title>Genomic Encyclopedia of Type Strains, Phase IV (KMG-IV): sequencing the most valuable type-strain genomes for metagenomic binning, comparative biology and taxonomic classification.</title>
        <authorList>
            <person name="Goeker M."/>
        </authorList>
    </citation>
    <scope>NUCLEOTIDE SEQUENCE [LARGE SCALE GENOMIC DNA]</scope>
    <source>
        <strain evidence="4 5">DSM 23802</strain>
    </source>
</reference>
<dbReference type="SUPFAM" id="SSF101960">
    <property type="entry name" value="Stabilizer of iron transporter SufD"/>
    <property type="match status" value="1"/>
</dbReference>
<dbReference type="GO" id="GO:0016226">
    <property type="term" value="P:iron-sulfur cluster assembly"/>
    <property type="evidence" value="ECO:0007669"/>
    <property type="project" value="InterPro"/>
</dbReference>
<comment type="caution">
    <text evidence="4">The sequence shown here is derived from an EMBL/GenBank/DDBJ whole genome shotgun (WGS) entry which is preliminary data.</text>
</comment>
<keyword evidence="5" id="KW-1185">Reference proteome</keyword>
<dbReference type="InterPro" id="IPR011542">
    <property type="entry name" value="SUF_FeS_clus_asmbl_SufD"/>
</dbReference>
<dbReference type="PANTHER" id="PTHR30508">
    <property type="entry name" value="FES CLUSTER ASSEMBLY PROTEIN SUF"/>
    <property type="match status" value="1"/>
</dbReference>
<dbReference type="InterPro" id="IPR055346">
    <property type="entry name" value="Fe-S_cluster_assembly_SufBD"/>
</dbReference>
<evidence type="ECO:0000313" key="4">
    <source>
        <dbReference type="EMBL" id="TCS78474.1"/>
    </source>
</evidence>
<feature type="domain" description="SUF system FeS cluster assembly SufBD core" evidence="2">
    <location>
        <begin position="176"/>
        <end position="405"/>
    </location>
</feature>
<dbReference type="Proteomes" id="UP000295788">
    <property type="component" value="Unassembled WGS sequence"/>
</dbReference>
<dbReference type="AlphaFoldDB" id="A0A4R3K6F9"/>
<dbReference type="EMBL" id="SMAB01000027">
    <property type="protein sequence ID" value="TCS78474.1"/>
    <property type="molecule type" value="Genomic_DNA"/>
</dbReference>
<protein>
    <submittedName>
        <fullName evidence="4">Fe-S cluster assembly protein SufD</fullName>
    </submittedName>
</protein>
<dbReference type="OrthoDB" id="9803529at2"/>
<evidence type="ECO:0000313" key="5">
    <source>
        <dbReference type="Proteomes" id="UP000295788"/>
    </source>
</evidence>
<accession>A0A4R3K6F9</accession>
<dbReference type="PANTHER" id="PTHR30508:SF1">
    <property type="entry name" value="UPF0051 PROTEIN ABCI8, CHLOROPLASTIC-RELATED"/>
    <property type="match status" value="1"/>
</dbReference>
<dbReference type="Pfam" id="PF19295">
    <property type="entry name" value="SufBD_N"/>
    <property type="match status" value="1"/>
</dbReference>
<gene>
    <name evidence="4" type="ORF">EDD72_12718</name>
</gene>